<comment type="caution">
    <text evidence="2">The sequence shown here is derived from an EMBL/GenBank/DDBJ whole genome shotgun (WGS) entry which is preliminary data.</text>
</comment>
<gene>
    <name evidence="2" type="ORF">FMM80_18720</name>
</gene>
<evidence type="ECO:0000259" key="1">
    <source>
        <dbReference type="Pfam" id="PF00135"/>
    </source>
</evidence>
<dbReference type="Pfam" id="PF00135">
    <property type="entry name" value="COesterase"/>
    <property type="match status" value="1"/>
</dbReference>
<name>A0A9X5CA63_9FIRM</name>
<evidence type="ECO:0000313" key="2">
    <source>
        <dbReference type="EMBL" id="NDO70565.1"/>
    </source>
</evidence>
<dbReference type="InterPro" id="IPR002018">
    <property type="entry name" value="CarbesteraseB"/>
</dbReference>
<reference evidence="2 3" key="1">
    <citation type="submission" date="2019-07" db="EMBL/GenBank/DDBJ databases">
        <title>Draft genome sequences of 15 bacterial species constituting the stable defined intestinal microbiota of the GM15 gnotobiotic mouse model.</title>
        <authorList>
            <person name="Elie C."/>
            <person name="Mathieu A."/>
            <person name="Saliou A."/>
            <person name="Darnaud M."/>
            <person name="Leulier F."/>
            <person name="Tamellini A."/>
        </authorList>
    </citation>
    <scope>NUCLEOTIDE SEQUENCE [LARGE SCALE GENOMIC DNA]</scope>
    <source>
        <strain evidence="3">ASF 502</strain>
    </source>
</reference>
<dbReference type="Gene3D" id="3.40.50.1820">
    <property type="entry name" value="alpha/beta hydrolase"/>
    <property type="match status" value="1"/>
</dbReference>
<protein>
    <submittedName>
        <fullName evidence="2">Carboxylesterase family protein</fullName>
    </submittedName>
</protein>
<evidence type="ECO:0000313" key="3">
    <source>
        <dbReference type="Proteomes" id="UP000474104"/>
    </source>
</evidence>
<feature type="domain" description="Carboxylesterase type B" evidence="1">
    <location>
        <begin position="3"/>
        <end position="34"/>
    </location>
</feature>
<dbReference type="AlphaFoldDB" id="A0A9X5CA63"/>
<dbReference type="RefSeq" id="WP_162205826.1">
    <property type="nucleotide sequence ID" value="NZ_VIRB01000111.1"/>
</dbReference>
<dbReference type="SUPFAM" id="SSF53474">
    <property type="entry name" value="alpha/beta-Hydrolases"/>
    <property type="match status" value="1"/>
</dbReference>
<organism evidence="2 3">
    <name type="scientific">Schaedlerella arabinosiphila</name>
    <dbReference type="NCBI Taxonomy" id="2044587"/>
    <lineage>
        <taxon>Bacteria</taxon>
        <taxon>Bacillati</taxon>
        <taxon>Bacillota</taxon>
        <taxon>Clostridia</taxon>
        <taxon>Lachnospirales</taxon>
        <taxon>Lachnospiraceae</taxon>
        <taxon>Schaedlerella</taxon>
    </lineage>
</organism>
<accession>A0A9X5CA63</accession>
<dbReference type="EMBL" id="VIRB01000111">
    <property type="protein sequence ID" value="NDO70565.1"/>
    <property type="molecule type" value="Genomic_DNA"/>
</dbReference>
<sequence length="37" mass="4036">MATTKYGVIEGVEKTGYSLFCGIPYAEPPVGELRCVR</sequence>
<dbReference type="Proteomes" id="UP000474104">
    <property type="component" value="Unassembled WGS sequence"/>
</dbReference>
<dbReference type="InterPro" id="IPR029058">
    <property type="entry name" value="AB_hydrolase_fold"/>
</dbReference>
<proteinExistence type="predicted"/>